<accession>A0ABU6MEI5</accession>
<name>A0ABU6MEI5_9BACI</name>
<evidence type="ECO:0000313" key="2">
    <source>
        <dbReference type="Proteomes" id="UP001341444"/>
    </source>
</evidence>
<keyword evidence="2" id="KW-1185">Reference proteome</keyword>
<gene>
    <name evidence="1" type="ORF">P4T90_07355</name>
</gene>
<organism evidence="1 2">
    <name type="scientific">Heyndrickxia acidicola</name>
    <dbReference type="NCBI Taxonomy" id="209389"/>
    <lineage>
        <taxon>Bacteria</taxon>
        <taxon>Bacillati</taxon>
        <taxon>Bacillota</taxon>
        <taxon>Bacilli</taxon>
        <taxon>Bacillales</taxon>
        <taxon>Bacillaceae</taxon>
        <taxon>Heyndrickxia</taxon>
    </lineage>
</organism>
<evidence type="ECO:0000313" key="1">
    <source>
        <dbReference type="EMBL" id="MED1202910.1"/>
    </source>
</evidence>
<sequence length="151" mass="17181">MFMVRRAEQSDLAKLYLFLDKAGISTKGVGENIDYFVLLEDQGGNLAGTLGIEPINSFGLLRSLVVTSEVKEEDVLILFQHVYKFSLEKELSTLYLVTNKEKSIPLLNWVGFRQIPRGKLPSEFEKSAVGRELKQLEHAIYMETNLKEQVK</sequence>
<dbReference type="RefSeq" id="WP_066267391.1">
    <property type="nucleotide sequence ID" value="NZ_JARMAB010000008.1"/>
</dbReference>
<proteinExistence type="predicted"/>
<comment type="caution">
    <text evidence="1">The sequence shown here is derived from an EMBL/GenBank/DDBJ whole genome shotgun (WGS) entry which is preliminary data.</text>
</comment>
<evidence type="ECO:0008006" key="3">
    <source>
        <dbReference type="Google" id="ProtNLM"/>
    </source>
</evidence>
<dbReference type="Proteomes" id="UP001341444">
    <property type="component" value="Unassembled WGS sequence"/>
</dbReference>
<dbReference type="EMBL" id="JARMAB010000008">
    <property type="protein sequence ID" value="MED1202910.1"/>
    <property type="molecule type" value="Genomic_DNA"/>
</dbReference>
<reference evidence="1 2" key="1">
    <citation type="submission" date="2023-03" db="EMBL/GenBank/DDBJ databases">
        <title>Bacillus Genome Sequencing.</title>
        <authorList>
            <person name="Dunlap C."/>
        </authorList>
    </citation>
    <scope>NUCLEOTIDE SEQUENCE [LARGE SCALE GENOMIC DNA]</scope>
    <source>
        <strain evidence="1 2">B-23453</strain>
    </source>
</reference>
<protein>
    <recommendedName>
        <fullName evidence="3">N-acetyltransferase domain-containing protein</fullName>
    </recommendedName>
</protein>